<keyword evidence="1" id="KW-0812">Transmembrane</keyword>
<proteinExistence type="predicted"/>
<reference evidence="3" key="1">
    <citation type="submission" date="2025-08" db="UniProtKB">
        <authorList>
            <consortium name="RefSeq"/>
        </authorList>
    </citation>
    <scope>IDENTIFICATION</scope>
    <source>
        <strain evidence="3">15112-1751.03</strain>
        <tissue evidence="3">Whole Adult</tissue>
    </source>
</reference>
<keyword evidence="2" id="KW-1185">Reference proteome</keyword>
<evidence type="ECO:0000313" key="2">
    <source>
        <dbReference type="Proteomes" id="UP000515160"/>
    </source>
</evidence>
<feature type="transmembrane region" description="Helical" evidence="1">
    <location>
        <begin position="12"/>
        <end position="45"/>
    </location>
</feature>
<feature type="transmembrane region" description="Helical" evidence="1">
    <location>
        <begin position="65"/>
        <end position="87"/>
    </location>
</feature>
<evidence type="ECO:0000313" key="3">
    <source>
        <dbReference type="RefSeq" id="XP_034110658.1"/>
    </source>
</evidence>
<accession>A0A6P8XE98</accession>
<protein>
    <submittedName>
        <fullName evidence="3">Ribonuclease kappa</fullName>
    </submittedName>
</protein>
<name>A0A6P8XE98_DROAB</name>
<gene>
    <name evidence="3" type="primary">LOC117572134</name>
</gene>
<organism evidence="2 3">
    <name type="scientific">Drosophila albomicans</name>
    <name type="common">Fruit fly</name>
    <dbReference type="NCBI Taxonomy" id="7291"/>
    <lineage>
        <taxon>Eukaryota</taxon>
        <taxon>Metazoa</taxon>
        <taxon>Ecdysozoa</taxon>
        <taxon>Arthropoda</taxon>
        <taxon>Hexapoda</taxon>
        <taxon>Insecta</taxon>
        <taxon>Pterygota</taxon>
        <taxon>Neoptera</taxon>
        <taxon>Endopterygota</taxon>
        <taxon>Diptera</taxon>
        <taxon>Brachycera</taxon>
        <taxon>Muscomorpha</taxon>
        <taxon>Ephydroidea</taxon>
        <taxon>Drosophilidae</taxon>
        <taxon>Drosophila</taxon>
    </lineage>
</organism>
<keyword evidence="1" id="KW-1133">Transmembrane helix</keyword>
<evidence type="ECO:0000256" key="1">
    <source>
        <dbReference type="SAM" id="Phobius"/>
    </source>
</evidence>
<keyword evidence="1" id="KW-0472">Membrane</keyword>
<dbReference type="Proteomes" id="UP000515160">
    <property type="component" value="Chromosome 3"/>
</dbReference>
<dbReference type="AlphaFoldDB" id="A0A6P8XE98"/>
<sequence>MNLICNKKCSIFCLFISIWGLIQLLVMGVCCSFNALAFVTHLPLAENYDNLQEFRSDSDRLYKDVALRFYATAALYGVFATLSLLCIRMKKRQMIREKNAEIRRSHLV</sequence>
<dbReference type="OrthoDB" id="67317at2759"/>
<dbReference type="RefSeq" id="XP_034110658.1">
    <property type="nucleotide sequence ID" value="XM_034254767.2"/>
</dbReference>
<dbReference type="GeneID" id="117572134"/>